<dbReference type="Proteomes" id="UP001274896">
    <property type="component" value="Unassembled WGS sequence"/>
</dbReference>
<dbReference type="EMBL" id="JAUCMX010000028">
    <property type="protein sequence ID" value="KAK3508413.1"/>
    <property type="molecule type" value="Genomic_DNA"/>
</dbReference>
<keyword evidence="9" id="KW-1185">Reference proteome</keyword>
<evidence type="ECO:0000313" key="8">
    <source>
        <dbReference type="EMBL" id="KAK3508413.1"/>
    </source>
</evidence>
<dbReference type="Pfam" id="PF09815">
    <property type="entry name" value="XK-related"/>
    <property type="match status" value="1"/>
</dbReference>
<keyword evidence="5 7" id="KW-1133">Transmembrane helix</keyword>
<dbReference type="PANTHER" id="PTHR16024:SF19">
    <property type="entry name" value="XK-RELATED PROTEIN"/>
    <property type="match status" value="1"/>
</dbReference>
<dbReference type="AlphaFoldDB" id="A0AAE0UK42"/>
<sequence>MKRGLRSFWSRASCVLASGLSLLLFFWNVAANVWAVVSFYQEQRYFSMGLFIFLILSSSMLLQTFSWLWYMEPSEKMNSKEERFIDLVHVLQLGVFLRCLRMLELSVKSFAQKNTFSSSGADGLSYDLSALGLFKAFSESAPQIVLMITNIIQVQDFQPFTVIKIISSLSSLSFTVLSYHRSMCTFLTDKQMMGWSSSVLYFLWNLFLIGPRVLCVSLFASALPCYIPCSLPVPVDAAGPLGLVAEDRLHG</sequence>
<keyword evidence="3" id="KW-1003">Cell membrane</keyword>
<evidence type="ECO:0000256" key="2">
    <source>
        <dbReference type="ARBA" id="ARBA00008789"/>
    </source>
</evidence>
<accession>A0AAE0UK42</accession>
<dbReference type="GO" id="GO:1902742">
    <property type="term" value="P:apoptotic process involved in development"/>
    <property type="evidence" value="ECO:0007669"/>
    <property type="project" value="TreeGrafter"/>
</dbReference>
<organism evidence="8 9">
    <name type="scientific">Hemibagrus guttatus</name>
    <dbReference type="NCBI Taxonomy" id="175788"/>
    <lineage>
        <taxon>Eukaryota</taxon>
        <taxon>Metazoa</taxon>
        <taxon>Chordata</taxon>
        <taxon>Craniata</taxon>
        <taxon>Vertebrata</taxon>
        <taxon>Euteleostomi</taxon>
        <taxon>Actinopterygii</taxon>
        <taxon>Neopterygii</taxon>
        <taxon>Teleostei</taxon>
        <taxon>Ostariophysi</taxon>
        <taxon>Siluriformes</taxon>
        <taxon>Bagridae</taxon>
        <taxon>Hemibagrus</taxon>
    </lineage>
</organism>
<feature type="transmembrane region" description="Helical" evidence="7">
    <location>
        <begin position="45"/>
        <end position="70"/>
    </location>
</feature>
<comment type="subcellular location">
    <subcellularLocation>
        <location evidence="1">Cell membrane</location>
        <topology evidence="1">Multi-pass membrane protein</topology>
    </subcellularLocation>
    <subcellularLocation>
        <location evidence="7">Membrane</location>
        <topology evidence="7">Multi-pass membrane protein</topology>
    </subcellularLocation>
</comment>
<dbReference type="PANTHER" id="PTHR16024">
    <property type="entry name" value="XK-RELATED PROTEIN"/>
    <property type="match status" value="1"/>
</dbReference>
<evidence type="ECO:0000256" key="3">
    <source>
        <dbReference type="ARBA" id="ARBA00022475"/>
    </source>
</evidence>
<name>A0AAE0UK42_9TELE</name>
<protein>
    <recommendedName>
        <fullName evidence="7">XK-related protein</fullName>
    </recommendedName>
</protein>
<evidence type="ECO:0000256" key="7">
    <source>
        <dbReference type="RuleBase" id="RU910716"/>
    </source>
</evidence>
<feature type="transmembrane region" description="Helical" evidence="7">
    <location>
        <begin position="199"/>
        <end position="223"/>
    </location>
</feature>
<dbReference type="GO" id="GO:0070782">
    <property type="term" value="P:phosphatidylserine exposure on apoptotic cell surface"/>
    <property type="evidence" value="ECO:0007669"/>
    <property type="project" value="TreeGrafter"/>
</dbReference>
<keyword evidence="4 7" id="KW-0812">Transmembrane</keyword>
<dbReference type="InterPro" id="IPR050895">
    <property type="entry name" value="XK-related_scramblase"/>
</dbReference>
<comment type="similarity">
    <text evidence="2 7">Belongs to the XK family.</text>
</comment>
<dbReference type="GO" id="GO:0005886">
    <property type="term" value="C:plasma membrane"/>
    <property type="evidence" value="ECO:0007669"/>
    <property type="project" value="UniProtKB-SubCell"/>
</dbReference>
<dbReference type="GO" id="GO:0043652">
    <property type="term" value="P:engulfment of apoptotic cell"/>
    <property type="evidence" value="ECO:0007669"/>
    <property type="project" value="TreeGrafter"/>
</dbReference>
<reference evidence="8" key="1">
    <citation type="submission" date="2023-06" db="EMBL/GenBank/DDBJ databases">
        <title>Male Hemibagrus guttatus genome.</title>
        <authorList>
            <person name="Bian C."/>
        </authorList>
    </citation>
    <scope>NUCLEOTIDE SEQUENCE</scope>
    <source>
        <strain evidence="8">Male_cb2023</strain>
        <tissue evidence="8">Muscle</tissue>
    </source>
</reference>
<evidence type="ECO:0000256" key="6">
    <source>
        <dbReference type="ARBA" id="ARBA00023136"/>
    </source>
</evidence>
<evidence type="ECO:0000256" key="4">
    <source>
        <dbReference type="ARBA" id="ARBA00022692"/>
    </source>
</evidence>
<keyword evidence="6 7" id="KW-0472">Membrane</keyword>
<evidence type="ECO:0000256" key="5">
    <source>
        <dbReference type="ARBA" id="ARBA00022989"/>
    </source>
</evidence>
<proteinExistence type="inferred from homology"/>
<comment type="caution">
    <text evidence="7">Lacks conserved residue(s) required for the propagation of feature annotation.</text>
</comment>
<comment type="caution">
    <text evidence="8">The sequence shown here is derived from an EMBL/GenBank/DDBJ whole genome shotgun (WGS) entry which is preliminary data.</text>
</comment>
<gene>
    <name evidence="8" type="ORF">QTP70_028166</name>
</gene>
<evidence type="ECO:0000313" key="9">
    <source>
        <dbReference type="Proteomes" id="UP001274896"/>
    </source>
</evidence>
<feature type="non-terminal residue" evidence="8">
    <location>
        <position position="251"/>
    </location>
</feature>
<evidence type="ECO:0000256" key="1">
    <source>
        <dbReference type="ARBA" id="ARBA00004651"/>
    </source>
</evidence>
<dbReference type="InterPro" id="IPR018629">
    <property type="entry name" value="XK-rel"/>
</dbReference>